<dbReference type="EMBL" id="UINC01196208">
    <property type="protein sequence ID" value="SVE13117.1"/>
    <property type="molecule type" value="Genomic_DNA"/>
</dbReference>
<dbReference type="AlphaFoldDB" id="A0A383AZ58"/>
<protein>
    <submittedName>
        <fullName evidence="1">Uncharacterized protein</fullName>
    </submittedName>
</protein>
<gene>
    <name evidence="1" type="ORF">METZ01_LOCUS465971</name>
</gene>
<evidence type="ECO:0000313" key="1">
    <source>
        <dbReference type="EMBL" id="SVE13117.1"/>
    </source>
</evidence>
<name>A0A383AZ58_9ZZZZ</name>
<reference evidence="1" key="1">
    <citation type="submission" date="2018-05" db="EMBL/GenBank/DDBJ databases">
        <authorList>
            <person name="Lanie J.A."/>
            <person name="Ng W.-L."/>
            <person name="Kazmierczak K.M."/>
            <person name="Andrzejewski T.M."/>
            <person name="Davidsen T.M."/>
            <person name="Wayne K.J."/>
            <person name="Tettelin H."/>
            <person name="Glass J.I."/>
            <person name="Rusch D."/>
            <person name="Podicherti R."/>
            <person name="Tsui H.-C.T."/>
            <person name="Winkler M.E."/>
        </authorList>
    </citation>
    <scope>NUCLEOTIDE SEQUENCE</scope>
</reference>
<proteinExistence type="predicted"/>
<sequence>WLLGLLAQVGVDTSVTALGRFDNESVYIIGALPFETEAPQIWVGKDRLQPVKTVLFTGPGATGDRVEYRFLDYGGSSAGGWFPGIIELWIGDQLVKKQTVAEARTNQDLPETLFEVP</sequence>
<feature type="non-terminal residue" evidence="1">
    <location>
        <position position="1"/>
    </location>
</feature>
<accession>A0A383AZ58</accession>
<organism evidence="1">
    <name type="scientific">marine metagenome</name>
    <dbReference type="NCBI Taxonomy" id="408172"/>
    <lineage>
        <taxon>unclassified sequences</taxon>
        <taxon>metagenomes</taxon>
        <taxon>ecological metagenomes</taxon>
    </lineage>
</organism>